<keyword evidence="2" id="KW-1185">Reference proteome</keyword>
<gene>
    <name evidence="1" type="ORF">Moror_14374</name>
</gene>
<protein>
    <submittedName>
        <fullName evidence="1">Uncharacterized protein</fullName>
    </submittedName>
</protein>
<reference evidence="1 2" key="1">
    <citation type="journal article" date="2014" name="BMC Genomics">
        <title>Genome and secretome analysis of the hemibiotrophic fungal pathogen, Moniliophthora roreri, which causes frosty pod rot disease of cacao: mechanisms of the biotrophic and necrotrophic phases.</title>
        <authorList>
            <person name="Meinhardt L.W."/>
            <person name="Costa G.G.L."/>
            <person name="Thomazella D.P.T."/>
            <person name="Teixeira P.J.P.L."/>
            <person name="Carazzolle M.F."/>
            <person name="Schuster S.C."/>
            <person name="Carlson J.E."/>
            <person name="Guiltinan M.J."/>
            <person name="Mieczkowski P."/>
            <person name="Farmer A."/>
            <person name="Ramaraj T."/>
            <person name="Crozier J."/>
            <person name="Davis R.E."/>
            <person name="Shao J."/>
            <person name="Melnick R.L."/>
            <person name="Pereira G.A.G."/>
            <person name="Bailey B.A."/>
        </authorList>
    </citation>
    <scope>NUCLEOTIDE SEQUENCE [LARGE SCALE GENOMIC DNA]</scope>
    <source>
        <strain evidence="1 2">MCA 2997</strain>
    </source>
</reference>
<dbReference type="EMBL" id="AWSO01001882">
    <property type="protein sequence ID" value="ESK82535.1"/>
    <property type="molecule type" value="Genomic_DNA"/>
</dbReference>
<comment type="caution">
    <text evidence="1">The sequence shown here is derived from an EMBL/GenBank/DDBJ whole genome shotgun (WGS) entry which is preliminary data.</text>
</comment>
<dbReference type="OrthoDB" id="3232711at2759"/>
<sequence>VYGAPTIILDPLEDHSDSKQLPISWIWYTISFVGKSDTEVAEKEEASTEQIEASLCVEWCKACAQAHQSREELILLEEEMCRSIQFSTLSWHAEGLTAYAAEQAYIEHAQAEAWTN</sequence>
<evidence type="ECO:0000313" key="1">
    <source>
        <dbReference type="EMBL" id="ESK82535.1"/>
    </source>
</evidence>
<evidence type="ECO:0000313" key="2">
    <source>
        <dbReference type="Proteomes" id="UP000017559"/>
    </source>
</evidence>
<dbReference type="HOGENOM" id="CLU_1816295_0_0_1"/>
<dbReference type="AlphaFoldDB" id="V2WQM0"/>
<proteinExistence type="predicted"/>
<organism evidence="1 2">
    <name type="scientific">Moniliophthora roreri (strain MCA 2997)</name>
    <name type="common">Cocoa frosty pod rot fungus</name>
    <name type="synonym">Crinipellis roreri</name>
    <dbReference type="NCBI Taxonomy" id="1381753"/>
    <lineage>
        <taxon>Eukaryota</taxon>
        <taxon>Fungi</taxon>
        <taxon>Dikarya</taxon>
        <taxon>Basidiomycota</taxon>
        <taxon>Agaricomycotina</taxon>
        <taxon>Agaricomycetes</taxon>
        <taxon>Agaricomycetidae</taxon>
        <taxon>Agaricales</taxon>
        <taxon>Marasmiineae</taxon>
        <taxon>Marasmiaceae</taxon>
        <taxon>Moniliophthora</taxon>
    </lineage>
</organism>
<feature type="non-terminal residue" evidence="1">
    <location>
        <position position="1"/>
    </location>
</feature>
<accession>V2WQM0</accession>
<name>V2WQM0_MONRO</name>
<dbReference type="Proteomes" id="UP000017559">
    <property type="component" value="Unassembled WGS sequence"/>
</dbReference>
<dbReference type="KEGG" id="mrr:Moror_14374"/>